<comment type="subcellular location">
    <subcellularLocation>
        <location evidence="2">Golgi apparatus membrane</location>
        <topology evidence="2">Single-pass type II membrane protein</topology>
    </subcellularLocation>
</comment>
<dbReference type="GO" id="GO:0015020">
    <property type="term" value="F:glucuronosyltransferase activity"/>
    <property type="evidence" value="ECO:0007669"/>
    <property type="project" value="InterPro"/>
</dbReference>
<evidence type="ECO:0000256" key="18">
    <source>
        <dbReference type="ARBA" id="ARBA00032181"/>
    </source>
</evidence>
<evidence type="ECO:0000256" key="14">
    <source>
        <dbReference type="ARBA" id="ARBA00023180"/>
    </source>
</evidence>
<evidence type="ECO:0000313" key="22">
    <source>
        <dbReference type="EMBL" id="JAR89681.1"/>
    </source>
</evidence>
<keyword evidence="10" id="KW-0735">Signal-anchor</keyword>
<dbReference type="AlphaFoldDB" id="A0A147BFZ3"/>
<dbReference type="Pfam" id="PF13896">
    <property type="entry name" value="Glyco_transf_49"/>
    <property type="match status" value="1"/>
</dbReference>
<keyword evidence="11" id="KW-1133">Transmembrane helix</keyword>
<keyword evidence="14" id="KW-0325">Glycoprotein</keyword>
<keyword evidence="8" id="KW-0812">Transmembrane</keyword>
<accession>A0A147BFZ3</accession>
<evidence type="ECO:0000256" key="7">
    <source>
        <dbReference type="ARBA" id="ARBA00022679"/>
    </source>
</evidence>
<keyword evidence="12" id="KW-0333">Golgi apparatus</keyword>
<evidence type="ECO:0000256" key="3">
    <source>
        <dbReference type="ARBA" id="ARBA00004922"/>
    </source>
</evidence>
<evidence type="ECO:0000256" key="17">
    <source>
        <dbReference type="ARBA" id="ARBA00032175"/>
    </source>
</evidence>
<organism evidence="22">
    <name type="scientific">Ixodes ricinus</name>
    <name type="common">Common tick</name>
    <name type="synonym">Acarus ricinus</name>
    <dbReference type="NCBI Taxonomy" id="34613"/>
    <lineage>
        <taxon>Eukaryota</taxon>
        <taxon>Metazoa</taxon>
        <taxon>Ecdysozoa</taxon>
        <taxon>Arthropoda</taxon>
        <taxon>Chelicerata</taxon>
        <taxon>Arachnida</taxon>
        <taxon>Acari</taxon>
        <taxon>Parasitiformes</taxon>
        <taxon>Ixodida</taxon>
        <taxon>Ixodoidea</taxon>
        <taxon>Ixodidae</taxon>
        <taxon>Ixodinae</taxon>
        <taxon>Ixodes</taxon>
    </lineage>
</organism>
<evidence type="ECO:0000256" key="1">
    <source>
        <dbReference type="ARBA" id="ARBA00001936"/>
    </source>
</evidence>
<evidence type="ECO:0000256" key="16">
    <source>
        <dbReference type="ARBA" id="ARBA00030723"/>
    </source>
</evidence>
<dbReference type="PANTHER" id="PTHR46420">
    <property type="entry name" value="BETA-1,4-GLUCURONYLTRANSFERASE 1"/>
    <property type="match status" value="1"/>
</dbReference>
<feature type="compositionally biased region" description="Low complexity" evidence="21">
    <location>
        <begin position="394"/>
        <end position="413"/>
    </location>
</feature>
<dbReference type="UniPathway" id="UPA00378"/>
<dbReference type="EMBL" id="GEGO01005723">
    <property type="protein sequence ID" value="JAR89681.1"/>
    <property type="molecule type" value="Transcribed_RNA"/>
</dbReference>
<evidence type="ECO:0000256" key="15">
    <source>
        <dbReference type="ARBA" id="ARBA00023211"/>
    </source>
</evidence>
<evidence type="ECO:0000256" key="19">
    <source>
        <dbReference type="ARBA" id="ARBA00033291"/>
    </source>
</evidence>
<comment type="cofactor">
    <cofactor evidence="1">
        <name>Mn(2+)</name>
        <dbReference type="ChEBI" id="CHEBI:29035"/>
    </cofactor>
</comment>
<comment type="similarity">
    <text evidence="4">Belongs to the glycosyltransferase 49 family.</text>
</comment>
<comment type="pathway">
    <text evidence="3">Protein modification; protein glycosylation.</text>
</comment>
<proteinExistence type="inferred from homology"/>
<evidence type="ECO:0000256" key="5">
    <source>
        <dbReference type="ARBA" id="ARBA00017962"/>
    </source>
</evidence>
<evidence type="ECO:0000256" key="10">
    <source>
        <dbReference type="ARBA" id="ARBA00022968"/>
    </source>
</evidence>
<dbReference type="GO" id="GO:0046872">
    <property type="term" value="F:metal ion binding"/>
    <property type="evidence" value="ECO:0007669"/>
    <property type="project" value="UniProtKB-KW"/>
</dbReference>
<feature type="non-terminal residue" evidence="22">
    <location>
        <position position="1"/>
    </location>
</feature>
<dbReference type="PANTHER" id="PTHR46420:SF1">
    <property type="entry name" value="BETA-1,4-GLUCURONYLTRANSFERASE 1"/>
    <property type="match status" value="1"/>
</dbReference>
<dbReference type="GO" id="GO:0000139">
    <property type="term" value="C:Golgi membrane"/>
    <property type="evidence" value="ECO:0007669"/>
    <property type="project" value="UniProtKB-SubCell"/>
</dbReference>
<dbReference type="GO" id="GO:0035269">
    <property type="term" value="P:protein O-linked glycosylation via mannose"/>
    <property type="evidence" value="ECO:0007669"/>
    <property type="project" value="TreeGrafter"/>
</dbReference>
<evidence type="ECO:0000256" key="12">
    <source>
        <dbReference type="ARBA" id="ARBA00023034"/>
    </source>
</evidence>
<evidence type="ECO:0000256" key="4">
    <source>
        <dbReference type="ARBA" id="ARBA00008539"/>
    </source>
</evidence>
<keyword evidence="9" id="KW-0479">Metal-binding</keyword>
<evidence type="ECO:0000256" key="21">
    <source>
        <dbReference type="SAM" id="MobiDB-lite"/>
    </source>
</evidence>
<evidence type="ECO:0000256" key="8">
    <source>
        <dbReference type="ARBA" id="ARBA00022692"/>
    </source>
</evidence>
<keyword evidence="15" id="KW-0464">Manganese</keyword>
<evidence type="ECO:0000256" key="11">
    <source>
        <dbReference type="ARBA" id="ARBA00022989"/>
    </source>
</evidence>
<evidence type="ECO:0000256" key="6">
    <source>
        <dbReference type="ARBA" id="ARBA00022676"/>
    </source>
</evidence>
<reference evidence="22" key="1">
    <citation type="journal article" date="2018" name="PLoS Negl. Trop. Dis.">
        <title>Sialome diversity of ticks revealed by RNAseq of single tick salivary glands.</title>
        <authorList>
            <person name="Perner J."/>
            <person name="Kropackova S."/>
            <person name="Kopacek P."/>
            <person name="Ribeiro J.M."/>
        </authorList>
    </citation>
    <scope>NUCLEOTIDE SEQUENCE</scope>
    <source>
        <strain evidence="22">Siblings of single egg batch collected in Ceske Budejovice</strain>
        <tissue evidence="22">Salivary glands</tissue>
    </source>
</reference>
<feature type="region of interest" description="Disordered" evidence="21">
    <location>
        <begin position="388"/>
        <end position="424"/>
    </location>
</feature>
<evidence type="ECO:0000256" key="20">
    <source>
        <dbReference type="ARBA" id="ARBA00047852"/>
    </source>
</evidence>
<keyword evidence="6 22" id="KW-0328">Glycosyltransferase</keyword>
<keyword evidence="7 22" id="KW-0808">Transferase</keyword>
<protein>
    <recommendedName>
        <fullName evidence="5">Beta-1,4-glucuronyltransferase 1</fullName>
    </recommendedName>
    <alternativeName>
        <fullName evidence="16">I-beta-1,3-N-acetylglucosaminyltransferase</fullName>
    </alternativeName>
    <alternativeName>
        <fullName evidence="19">N-acetyllactosaminide beta-1,3-N-acetylglucosaminyltransferase</fullName>
    </alternativeName>
    <alternativeName>
        <fullName evidence="17">Poly-N-acetyllactosamine extension enzyme</fullName>
    </alternativeName>
    <alternativeName>
        <fullName evidence="18">UDP-GlcNAc:betaGal beta-1,3-N-acetylglucosaminyltransferase 1</fullName>
    </alternativeName>
</protein>
<dbReference type="InterPro" id="IPR043189">
    <property type="entry name" value="B4GAT1"/>
</dbReference>
<evidence type="ECO:0000256" key="2">
    <source>
        <dbReference type="ARBA" id="ARBA00004323"/>
    </source>
</evidence>
<keyword evidence="13" id="KW-0472">Membrane</keyword>
<evidence type="ECO:0000256" key="13">
    <source>
        <dbReference type="ARBA" id="ARBA00023136"/>
    </source>
</evidence>
<comment type="catalytic activity">
    <reaction evidence="20">
        <text>3-O-[beta-D-Xyl-(1-&gt;4)-Rib-ol-P-Rib-ol-P-3-beta-D-GalNAc-(1-&gt;3)-beta-D-GlcNAc-(1-&gt;4)-(O-6-P-alpha-D-Man)]-Thr-[protein] + UDP-alpha-D-glucuronate = 3-O-[beta-D-GlcA-(1-&gt;3)-beta-D-Xyl-(1-&gt;4)-Rib-ol-P-Rib-ol-P-3-beta-D-GalNAc-(1-&gt;3)-beta-D-GlcNAc-(1-&gt;4)-(O-6-P-alpha-D-Man)]-Thr-[protein] + UDP + H(+)</text>
        <dbReference type="Rhea" id="RHEA:46860"/>
        <dbReference type="Rhea" id="RHEA-COMP:15023"/>
        <dbReference type="Rhea" id="RHEA-COMP:17482"/>
        <dbReference type="ChEBI" id="CHEBI:15378"/>
        <dbReference type="ChEBI" id="CHEBI:58052"/>
        <dbReference type="ChEBI" id="CHEBI:58223"/>
        <dbReference type="ChEBI" id="CHEBI:142405"/>
        <dbReference type="ChEBI" id="CHEBI:177336"/>
    </reaction>
</comment>
<evidence type="ECO:0000256" key="9">
    <source>
        <dbReference type="ARBA" id="ARBA00022723"/>
    </source>
</evidence>
<name>A0A147BFZ3_IXORI</name>
<sequence>NHRWRYGQSGDVLLGATEDHVHILDVLASRAPFKFDAEKQSLDASRKYKIARRFLSPQVELGPQDGGGDVCLATQGSLDRLSWLVDLVQLWNGPVSLAVFVANSAQFQAVKVYLSLIRSCSEAIKANMRVDLVYPADENLTRKTVWSDELGSDFSCGTHAVLLKVLQNVGKTKVVKGSAKQMLYPQNHLRNVARDGCAQRYFFLTDIDIMPKPGLWEELSDFFGRTLPCTKCVFVVPTYEMSETAPVPRTKRELLHLVRRKEARPFHQKSFIHNQYATNHGMWEGLKQHGDGLRAAYSVKRYEFFYEPFYVAAKDVPRYDERFVGYGFTRNTQVYETHLAGFEFWVLDEAFAVHRGMRNKRSMGYWRERQNALNRRRFVVFQRDMKRKYRPTTKKATAPAPTASKTSSSFSKTLQGSLRLAPSS</sequence>